<gene>
    <name evidence="7" type="ORF">CKA81_14065</name>
</gene>
<dbReference type="Pfam" id="PF01810">
    <property type="entry name" value="LysE"/>
    <property type="match status" value="1"/>
</dbReference>
<evidence type="ECO:0000256" key="2">
    <source>
        <dbReference type="ARBA" id="ARBA00022475"/>
    </source>
</evidence>
<dbReference type="GO" id="GO:0005886">
    <property type="term" value="C:plasma membrane"/>
    <property type="evidence" value="ECO:0007669"/>
    <property type="project" value="UniProtKB-SubCell"/>
</dbReference>
<proteinExistence type="predicted"/>
<dbReference type="PANTHER" id="PTHR30086:SF20">
    <property type="entry name" value="ARGININE EXPORTER PROTEIN ARGO-RELATED"/>
    <property type="match status" value="1"/>
</dbReference>
<keyword evidence="4 6" id="KW-1133">Transmembrane helix</keyword>
<evidence type="ECO:0000313" key="8">
    <source>
        <dbReference type="Proteomes" id="UP000283474"/>
    </source>
</evidence>
<evidence type="ECO:0000256" key="3">
    <source>
        <dbReference type="ARBA" id="ARBA00022692"/>
    </source>
</evidence>
<dbReference type="KEGG" id="pus:CKA81_14065"/>
<evidence type="ECO:0000256" key="6">
    <source>
        <dbReference type="SAM" id="Phobius"/>
    </source>
</evidence>
<feature type="transmembrane region" description="Helical" evidence="6">
    <location>
        <begin position="6"/>
        <end position="30"/>
    </location>
</feature>
<dbReference type="RefSeq" id="WP_128355844.1">
    <property type="nucleotide sequence ID" value="NZ_CP022987.1"/>
</dbReference>
<dbReference type="AlphaFoldDB" id="A0A410GEY5"/>
<feature type="transmembrane region" description="Helical" evidence="6">
    <location>
        <begin position="78"/>
        <end position="96"/>
    </location>
</feature>
<dbReference type="PIRSF" id="PIRSF006324">
    <property type="entry name" value="LeuE"/>
    <property type="match status" value="1"/>
</dbReference>
<comment type="subcellular location">
    <subcellularLocation>
        <location evidence="1">Cell membrane</location>
        <topology evidence="1">Multi-pass membrane protein</topology>
    </subcellularLocation>
</comment>
<sequence>MLTFDIALSFFGIAVLLALAPGPDNVFVVMQSAMWGRRSGMLVVLGLCTGLIGHTAAVAIGLAAIFATSATAFNFLKLAGAAYLVYLAWGALTANGRPTTDDKPLHSSGLALYRRGIVMNLTNPKVSIFFLAFLPQFTTPARGSVALQTLLLGALFMLATLLVFGVLAWFAGALGEKMQSSARWQKLLNRAAGVVFLGLAVKLAMSHR</sequence>
<evidence type="ECO:0000256" key="1">
    <source>
        <dbReference type="ARBA" id="ARBA00004651"/>
    </source>
</evidence>
<feature type="transmembrane region" description="Helical" evidence="6">
    <location>
        <begin position="117"/>
        <end position="138"/>
    </location>
</feature>
<dbReference type="InterPro" id="IPR001123">
    <property type="entry name" value="LeuE-type"/>
</dbReference>
<organism evidence="7 8">
    <name type="scientific">Pollutimonas thiosulfatoxidans</name>
    <dbReference type="NCBI Taxonomy" id="2028345"/>
    <lineage>
        <taxon>Bacteria</taxon>
        <taxon>Pseudomonadati</taxon>
        <taxon>Pseudomonadota</taxon>
        <taxon>Betaproteobacteria</taxon>
        <taxon>Burkholderiales</taxon>
        <taxon>Alcaligenaceae</taxon>
        <taxon>Pollutimonas</taxon>
    </lineage>
</organism>
<accession>A0A410GEY5</accession>
<evidence type="ECO:0000256" key="4">
    <source>
        <dbReference type="ARBA" id="ARBA00022989"/>
    </source>
</evidence>
<dbReference type="Proteomes" id="UP000283474">
    <property type="component" value="Chromosome"/>
</dbReference>
<feature type="transmembrane region" description="Helical" evidence="6">
    <location>
        <begin position="42"/>
        <end position="66"/>
    </location>
</feature>
<evidence type="ECO:0000313" key="7">
    <source>
        <dbReference type="EMBL" id="QAA94848.1"/>
    </source>
</evidence>
<evidence type="ECO:0000256" key="5">
    <source>
        <dbReference type="ARBA" id="ARBA00023136"/>
    </source>
</evidence>
<keyword evidence="8" id="KW-1185">Reference proteome</keyword>
<dbReference type="OrthoDB" id="9804822at2"/>
<dbReference type="GO" id="GO:0015171">
    <property type="term" value="F:amino acid transmembrane transporter activity"/>
    <property type="evidence" value="ECO:0007669"/>
    <property type="project" value="TreeGrafter"/>
</dbReference>
<keyword evidence="5 6" id="KW-0472">Membrane</keyword>
<feature type="transmembrane region" description="Helical" evidence="6">
    <location>
        <begin position="187"/>
        <end position="205"/>
    </location>
</feature>
<keyword evidence="2" id="KW-1003">Cell membrane</keyword>
<feature type="transmembrane region" description="Helical" evidence="6">
    <location>
        <begin position="150"/>
        <end position="175"/>
    </location>
</feature>
<dbReference type="PANTHER" id="PTHR30086">
    <property type="entry name" value="ARGININE EXPORTER PROTEIN ARGO"/>
    <property type="match status" value="1"/>
</dbReference>
<keyword evidence="3 6" id="KW-0812">Transmembrane</keyword>
<dbReference type="EMBL" id="CP022987">
    <property type="protein sequence ID" value="QAA94848.1"/>
    <property type="molecule type" value="Genomic_DNA"/>
</dbReference>
<protein>
    <submittedName>
        <fullName evidence="7">Threonine transporter RhtB</fullName>
    </submittedName>
</protein>
<name>A0A410GEY5_9BURK</name>
<reference evidence="7 8" key="1">
    <citation type="submission" date="2017-08" db="EMBL/GenBank/DDBJ databases">
        <authorList>
            <person name="Park S.-J."/>
            <person name="Kim H."/>
        </authorList>
    </citation>
    <scope>NUCLEOTIDE SEQUENCE [LARGE SCALE GENOMIC DNA]</scope>
    <source>
        <strain evidence="8">ye3</strain>
    </source>
</reference>